<evidence type="ECO:0000259" key="9">
    <source>
        <dbReference type="PROSITE" id="PS52029"/>
    </source>
</evidence>
<protein>
    <submittedName>
        <fullName evidence="10">L,D-transpeptidase</fullName>
        <ecNumber evidence="10">2.-.-.-</ecNumber>
    </submittedName>
</protein>
<keyword evidence="4 6" id="KW-0573">Peptidoglycan synthesis</keyword>
<dbReference type="Gene3D" id="2.40.440.10">
    <property type="entry name" value="L,D-transpeptidase catalytic domain-like"/>
    <property type="match status" value="1"/>
</dbReference>
<name>A0ABW3VMB7_9PSEU</name>
<dbReference type="PANTHER" id="PTHR30582:SF33">
    <property type="entry name" value="EXPORTED PROTEIN"/>
    <property type="match status" value="1"/>
</dbReference>
<dbReference type="Proteomes" id="UP001597182">
    <property type="component" value="Unassembled WGS sequence"/>
</dbReference>
<dbReference type="CDD" id="cd16913">
    <property type="entry name" value="YkuD_like"/>
    <property type="match status" value="1"/>
</dbReference>
<comment type="caution">
    <text evidence="10">The sequence shown here is derived from an EMBL/GenBank/DDBJ whole genome shotgun (WGS) entry which is preliminary data.</text>
</comment>
<evidence type="ECO:0000313" key="10">
    <source>
        <dbReference type="EMBL" id="MFD1235798.1"/>
    </source>
</evidence>
<feature type="chain" id="PRO_5045536525" evidence="8">
    <location>
        <begin position="30"/>
        <end position="218"/>
    </location>
</feature>
<feature type="region of interest" description="Disordered" evidence="7">
    <location>
        <begin position="28"/>
        <end position="49"/>
    </location>
</feature>
<dbReference type="RefSeq" id="WP_013676294.1">
    <property type="nucleotide sequence ID" value="NZ_BAABKS010000017.1"/>
</dbReference>
<dbReference type="PROSITE" id="PS52029">
    <property type="entry name" value="LD_TPASE"/>
    <property type="match status" value="1"/>
</dbReference>
<evidence type="ECO:0000256" key="2">
    <source>
        <dbReference type="ARBA" id="ARBA00022679"/>
    </source>
</evidence>
<organism evidence="10 11">
    <name type="scientific">Pseudonocardia benzenivorans</name>
    <dbReference type="NCBI Taxonomy" id="228005"/>
    <lineage>
        <taxon>Bacteria</taxon>
        <taxon>Bacillati</taxon>
        <taxon>Actinomycetota</taxon>
        <taxon>Actinomycetes</taxon>
        <taxon>Pseudonocardiales</taxon>
        <taxon>Pseudonocardiaceae</taxon>
        <taxon>Pseudonocardia</taxon>
    </lineage>
</organism>
<feature type="signal peptide" evidence="8">
    <location>
        <begin position="1"/>
        <end position="29"/>
    </location>
</feature>
<dbReference type="SUPFAM" id="SSF141523">
    <property type="entry name" value="L,D-transpeptidase catalytic domain-like"/>
    <property type="match status" value="1"/>
</dbReference>
<gene>
    <name evidence="10" type="ORF">ACFQ34_21105</name>
</gene>
<dbReference type="PANTHER" id="PTHR30582">
    <property type="entry name" value="L,D-TRANSPEPTIDASE"/>
    <property type="match status" value="1"/>
</dbReference>
<dbReference type="InterPro" id="IPR038063">
    <property type="entry name" value="Transpep_catalytic_dom"/>
</dbReference>
<keyword evidence="11" id="KW-1185">Reference proteome</keyword>
<reference evidence="11" key="1">
    <citation type="journal article" date="2019" name="Int. J. Syst. Evol. Microbiol.">
        <title>The Global Catalogue of Microorganisms (GCM) 10K type strain sequencing project: providing services to taxonomists for standard genome sequencing and annotation.</title>
        <authorList>
            <consortium name="The Broad Institute Genomics Platform"/>
            <consortium name="The Broad Institute Genome Sequencing Center for Infectious Disease"/>
            <person name="Wu L."/>
            <person name="Ma J."/>
        </authorList>
    </citation>
    <scope>NUCLEOTIDE SEQUENCE [LARGE SCALE GENOMIC DNA]</scope>
    <source>
        <strain evidence="11">CCUG 49018</strain>
    </source>
</reference>
<keyword evidence="3 6" id="KW-0133">Cell shape</keyword>
<feature type="domain" description="L,D-TPase catalytic" evidence="9">
    <location>
        <begin position="63"/>
        <end position="176"/>
    </location>
</feature>
<evidence type="ECO:0000256" key="7">
    <source>
        <dbReference type="SAM" id="MobiDB-lite"/>
    </source>
</evidence>
<evidence type="ECO:0000256" key="6">
    <source>
        <dbReference type="PROSITE-ProRule" id="PRU01373"/>
    </source>
</evidence>
<dbReference type="EC" id="2.-.-.-" evidence="10"/>
<dbReference type="Pfam" id="PF03734">
    <property type="entry name" value="YkuD"/>
    <property type="match status" value="1"/>
</dbReference>
<accession>A0ABW3VMB7</accession>
<comment type="pathway">
    <text evidence="1 6">Cell wall biogenesis; peptidoglycan biosynthesis.</text>
</comment>
<feature type="active site" description="Proton donor/acceptor" evidence="6">
    <location>
        <position position="141"/>
    </location>
</feature>
<dbReference type="GO" id="GO:0016740">
    <property type="term" value="F:transferase activity"/>
    <property type="evidence" value="ECO:0007669"/>
    <property type="project" value="UniProtKB-KW"/>
</dbReference>
<dbReference type="EMBL" id="JBHTMB010000171">
    <property type="protein sequence ID" value="MFD1235798.1"/>
    <property type="molecule type" value="Genomic_DNA"/>
</dbReference>
<evidence type="ECO:0000256" key="1">
    <source>
        <dbReference type="ARBA" id="ARBA00004752"/>
    </source>
</evidence>
<evidence type="ECO:0000256" key="8">
    <source>
        <dbReference type="SAM" id="SignalP"/>
    </source>
</evidence>
<keyword evidence="2 10" id="KW-0808">Transferase</keyword>
<dbReference type="InterPro" id="IPR050979">
    <property type="entry name" value="LD-transpeptidase"/>
</dbReference>
<evidence type="ECO:0000313" key="11">
    <source>
        <dbReference type="Proteomes" id="UP001597182"/>
    </source>
</evidence>
<proteinExistence type="predicted"/>
<evidence type="ECO:0000256" key="5">
    <source>
        <dbReference type="ARBA" id="ARBA00023316"/>
    </source>
</evidence>
<evidence type="ECO:0000256" key="3">
    <source>
        <dbReference type="ARBA" id="ARBA00022960"/>
    </source>
</evidence>
<feature type="active site" description="Nucleophile" evidence="6">
    <location>
        <position position="152"/>
    </location>
</feature>
<dbReference type="InterPro" id="IPR005490">
    <property type="entry name" value="LD_TPept_cat_dom"/>
</dbReference>
<evidence type="ECO:0000256" key="4">
    <source>
        <dbReference type="ARBA" id="ARBA00022984"/>
    </source>
</evidence>
<sequence length="218" mass="22449">MRKRHLYGGLGLGVVTAVTSVLLAAPASATPNTAPDPTTGESAAAAAARAQPLVPGTPCSVTAKACVDLDSQRAWLIQDGKVTRGPVNIASGGKTEPTPVGHDLHVYLKDIDHVSGESFTNGVPDPMPYSVFFEDGGIAFHEGDPENASGGCIHLAADDAKAWYAYLQVGDEVQVVKASDEMKARGLTYDGPMYGAGGVRAWEAAHGDDSGNDGGDDS</sequence>
<keyword evidence="5 6" id="KW-0961">Cell wall biogenesis/degradation</keyword>
<keyword evidence="8" id="KW-0732">Signal</keyword>